<keyword evidence="6 8" id="KW-0472">Membrane</keyword>
<dbReference type="GO" id="GO:0046872">
    <property type="term" value="F:metal ion binding"/>
    <property type="evidence" value="ECO:0007669"/>
    <property type="project" value="UniProtKB-KW"/>
</dbReference>
<feature type="transmembrane region" description="Helical" evidence="8">
    <location>
        <begin position="42"/>
        <end position="62"/>
    </location>
</feature>
<keyword evidence="7" id="KW-0479">Metal-binding</keyword>
<dbReference type="GO" id="GO:0140911">
    <property type="term" value="F:pore-forming activity"/>
    <property type="evidence" value="ECO:0007669"/>
    <property type="project" value="InterPro"/>
</dbReference>
<evidence type="ECO:0000256" key="4">
    <source>
        <dbReference type="ARBA" id="ARBA00022692"/>
    </source>
</evidence>
<comment type="subcellular location">
    <subcellularLocation>
        <location evidence="1">Cell membrane</location>
        <topology evidence="1">Multi-pass membrane protein</topology>
    </subcellularLocation>
</comment>
<dbReference type="PANTHER" id="PTHR20855:SF3">
    <property type="entry name" value="LD03007P"/>
    <property type="match status" value="1"/>
</dbReference>
<dbReference type="GO" id="GO:0005886">
    <property type="term" value="C:plasma membrane"/>
    <property type="evidence" value="ECO:0007669"/>
    <property type="project" value="UniProtKB-SubCell"/>
</dbReference>
<evidence type="ECO:0000313" key="10">
    <source>
        <dbReference type="Proteomes" id="UP000569951"/>
    </source>
</evidence>
<comment type="caution">
    <text evidence="9">The sequence shown here is derived from an EMBL/GenBank/DDBJ whole genome shotgun (WGS) entry which is preliminary data.</text>
</comment>
<gene>
    <name evidence="9" type="ORF">HNR42_000741</name>
</gene>
<keyword evidence="4 8" id="KW-0812">Transmembrane</keyword>
<feature type="binding site" evidence="7">
    <location>
        <position position="63"/>
    </location>
    <ligand>
        <name>Zn(2+)</name>
        <dbReference type="ChEBI" id="CHEBI:29105"/>
    </ligand>
</feature>
<feature type="binding site" evidence="7">
    <location>
        <position position="192"/>
    </location>
    <ligand>
        <name>Zn(2+)</name>
        <dbReference type="ChEBI" id="CHEBI:29105"/>
    </ligand>
</feature>
<feature type="transmembrane region" description="Helical" evidence="8">
    <location>
        <begin position="12"/>
        <end position="36"/>
    </location>
</feature>
<evidence type="ECO:0000256" key="5">
    <source>
        <dbReference type="ARBA" id="ARBA00022989"/>
    </source>
</evidence>
<evidence type="ECO:0000256" key="8">
    <source>
        <dbReference type="SAM" id="Phobius"/>
    </source>
</evidence>
<keyword evidence="10" id="KW-1185">Reference proteome</keyword>
<evidence type="ECO:0000313" key="9">
    <source>
        <dbReference type="EMBL" id="MBB6097327.1"/>
    </source>
</evidence>
<feature type="transmembrane region" description="Helical" evidence="8">
    <location>
        <begin position="82"/>
        <end position="99"/>
    </location>
</feature>
<sequence>MKTLWNALREPINSLTHWFGALAALILMGVLVYAAVQAQVQAWPFVVFGVSMCLLYVASASYHSFRVSDRALLWLRKLDHSAIFLLIAGSYTPVLIFAVKGGWQVGMLCAVWGIALAGIILKLVTMRLPRWISTVLYLAMGWMAVLILPQLLATLSVGALTWLLVGGLLYTAGAVIYATKRGNFFPGVFGFHELWHVFVLGGSGAHFAMMLNLLPRAH</sequence>
<evidence type="ECO:0000256" key="1">
    <source>
        <dbReference type="ARBA" id="ARBA00004651"/>
    </source>
</evidence>
<proteinExistence type="inferred from homology"/>
<dbReference type="Pfam" id="PF03006">
    <property type="entry name" value="HlyIII"/>
    <property type="match status" value="1"/>
</dbReference>
<evidence type="ECO:0000256" key="6">
    <source>
        <dbReference type="ARBA" id="ARBA00023136"/>
    </source>
</evidence>
<dbReference type="NCBIfam" id="TIGR01065">
    <property type="entry name" value="hlyIII"/>
    <property type="match status" value="1"/>
</dbReference>
<dbReference type="InterPro" id="IPR005744">
    <property type="entry name" value="Hy-lIII"/>
</dbReference>
<comment type="similarity">
    <text evidence="2">Belongs to the UPF0073 (Hly-III) family.</text>
</comment>
<dbReference type="PANTHER" id="PTHR20855">
    <property type="entry name" value="ADIPOR/PROGESTIN RECEPTOR-RELATED"/>
    <property type="match status" value="1"/>
</dbReference>
<feature type="binding site" evidence="7">
    <location>
        <position position="196"/>
    </location>
    <ligand>
        <name>Zn(2+)</name>
        <dbReference type="ChEBI" id="CHEBI:29105"/>
    </ligand>
</feature>
<keyword evidence="7" id="KW-0862">Zinc</keyword>
<keyword evidence="3" id="KW-1003">Cell membrane</keyword>
<reference evidence="9 10" key="1">
    <citation type="submission" date="2020-08" db="EMBL/GenBank/DDBJ databases">
        <title>Genomic Encyclopedia of Type Strains, Phase IV (KMG-IV): sequencing the most valuable type-strain genomes for metagenomic binning, comparative biology and taxonomic classification.</title>
        <authorList>
            <person name="Goeker M."/>
        </authorList>
    </citation>
    <scope>NUCLEOTIDE SEQUENCE [LARGE SCALE GENOMIC DNA]</scope>
    <source>
        <strain evidence="9 10">DSM 21458</strain>
    </source>
</reference>
<dbReference type="EMBL" id="JACHHG010000002">
    <property type="protein sequence ID" value="MBB6097327.1"/>
    <property type="molecule type" value="Genomic_DNA"/>
</dbReference>
<feature type="transmembrane region" description="Helical" evidence="8">
    <location>
        <begin position="131"/>
        <end position="153"/>
    </location>
</feature>
<feature type="transmembrane region" description="Helical" evidence="8">
    <location>
        <begin position="159"/>
        <end position="179"/>
    </location>
</feature>
<dbReference type="InterPro" id="IPR004254">
    <property type="entry name" value="AdipoR/HlyIII-related"/>
</dbReference>
<dbReference type="RefSeq" id="WP_183984615.1">
    <property type="nucleotide sequence ID" value="NZ_JACHHG010000002.1"/>
</dbReference>
<name>A0A841HVC3_9DEIO</name>
<dbReference type="Proteomes" id="UP000569951">
    <property type="component" value="Unassembled WGS sequence"/>
</dbReference>
<evidence type="ECO:0000256" key="7">
    <source>
        <dbReference type="PIRSR" id="PIRSR604254-1"/>
    </source>
</evidence>
<keyword evidence="5 8" id="KW-1133">Transmembrane helix</keyword>
<evidence type="ECO:0000256" key="2">
    <source>
        <dbReference type="ARBA" id="ARBA00008488"/>
    </source>
</evidence>
<accession>A0A841HVC3</accession>
<organism evidence="9 10">
    <name type="scientific">Deinobacterium chartae</name>
    <dbReference type="NCBI Taxonomy" id="521158"/>
    <lineage>
        <taxon>Bacteria</taxon>
        <taxon>Thermotogati</taxon>
        <taxon>Deinococcota</taxon>
        <taxon>Deinococci</taxon>
        <taxon>Deinococcales</taxon>
        <taxon>Deinococcaceae</taxon>
        <taxon>Deinobacterium</taxon>
    </lineage>
</organism>
<dbReference type="AlphaFoldDB" id="A0A841HVC3"/>
<feature type="transmembrane region" description="Helical" evidence="8">
    <location>
        <begin position="191"/>
        <end position="214"/>
    </location>
</feature>
<evidence type="ECO:0000256" key="3">
    <source>
        <dbReference type="ARBA" id="ARBA00022475"/>
    </source>
</evidence>
<feature type="transmembrane region" description="Helical" evidence="8">
    <location>
        <begin position="105"/>
        <end position="124"/>
    </location>
</feature>
<protein>
    <submittedName>
        <fullName evidence="9">Hemolysin III</fullName>
    </submittedName>
</protein>